<feature type="region of interest" description="Disordered" evidence="1">
    <location>
        <begin position="73"/>
        <end position="97"/>
    </location>
</feature>
<comment type="caution">
    <text evidence="2">The sequence shown here is derived from an EMBL/GenBank/DDBJ whole genome shotgun (WGS) entry which is preliminary data.</text>
</comment>
<feature type="compositionally biased region" description="Polar residues" evidence="1">
    <location>
        <begin position="119"/>
        <end position="132"/>
    </location>
</feature>
<dbReference type="AlphaFoldDB" id="A0A9N9BUX1"/>
<evidence type="ECO:0000313" key="2">
    <source>
        <dbReference type="EMBL" id="CAG8578649.1"/>
    </source>
</evidence>
<protein>
    <submittedName>
        <fullName evidence="2">15099_t:CDS:1</fullName>
    </submittedName>
</protein>
<proteinExistence type="predicted"/>
<reference evidence="2" key="1">
    <citation type="submission" date="2021-06" db="EMBL/GenBank/DDBJ databases">
        <authorList>
            <person name="Kallberg Y."/>
            <person name="Tangrot J."/>
            <person name="Rosling A."/>
        </authorList>
    </citation>
    <scope>NUCLEOTIDE SEQUENCE</scope>
    <source>
        <strain evidence="2">UK204</strain>
    </source>
</reference>
<feature type="non-terminal residue" evidence="2">
    <location>
        <position position="218"/>
    </location>
</feature>
<evidence type="ECO:0000313" key="3">
    <source>
        <dbReference type="Proteomes" id="UP000789570"/>
    </source>
</evidence>
<evidence type="ECO:0000256" key="1">
    <source>
        <dbReference type="SAM" id="MobiDB-lite"/>
    </source>
</evidence>
<name>A0A9N9BUX1_9GLOM</name>
<organism evidence="2 3">
    <name type="scientific">Funneliformis caledonium</name>
    <dbReference type="NCBI Taxonomy" id="1117310"/>
    <lineage>
        <taxon>Eukaryota</taxon>
        <taxon>Fungi</taxon>
        <taxon>Fungi incertae sedis</taxon>
        <taxon>Mucoromycota</taxon>
        <taxon>Glomeromycotina</taxon>
        <taxon>Glomeromycetes</taxon>
        <taxon>Glomerales</taxon>
        <taxon>Glomeraceae</taxon>
        <taxon>Funneliformis</taxon>
    </lineage>
</organism>
<dbReference type="OrthoDB" id="2414835at2759"/>
<keyword evidence="3" id="KW-1185">Reference proteome</keyword>
<accession>A0A9N9BUX1</accession>
<gene>
    <name evidence="2" type="ORF">FCALED_LOCUS7478</name>
</gene>
<dbReference type="EMBL" id="CAJVPQ010001990">
    <property type="protein sequence ID" value="CAG8578649.1"/>
    <property type="molecule type" value="Genomic_DNA"/>
</dbReference>
<feature type="region of interest" description="Disordered" evidence="1">
    <location>
        <begin position="119"/>
        <end position="164"/>
    </location>
</feature>
<sequence>PFDEQAYNELLNLEIFEFNQENYNNAKSIFEQEAASDNDNGFETDFEDQVFLPLPLTSIVPLPLSTSITPLPSSTSITPSFPLTSVTSSSPSTSVTPSVPVEEAVYNLDPAKKVIATVASTSQSNTENSHQAISDKRTPTDSTNIVDQDGPPKKKQRQTRRETKLEEKEFLELLVTCFEYSTSDQINQIGEALGNEWDKNQINQYISRHKHNKNNNYE</sequence>
<dbReference type="Proteomes" id="UP000789570">
    <property type="component" value="Unassembled WGS sequence"/>
</dbReference>